<evidence type="ECO:0000313" key="2">
    <source>
        <dbReference type="Proteomes" id="UP001177021"/>
    </source>
</evidence>
<sequence>MAPKLAKSGSFRYSLAEKKEKLLSMKNTTDHVHGYSQIGIGLHQQQEESKMMKFNKKVKVVANKAWEMGRSDPRKIIFAAKMGLALTLISFLIFLKEPFKDISRNSVWAILTVVVVFEFSIGATLSKGFNRGLGTLSAGGLAVGMGELSALAGEWEEVIVIISTFIVGFCATYAKLYPTLKPYEYGFRVFLITYCYITVSGYHTGEFLDTSISRFLLIALGAAVSLGINICIYPIWAGEDLHNLVIKNFTGVATSLEGVVNHYLNCVEYKKVPSKILTYQASADDPVYSGYRSAVESTSNEDALDLLCGNHLMVTTKCLNIHGRIMSKLVGLLDIVHLRSWPCMDAYFLKFRPRLIRDRFLQTSLRG</sequence>
<organism evidence="1 2">
    <name type="scientific">Trifolium pratense</name>
    <name type="common">Red clover</name>
    <dbReference type="NCBI Taxonomy" id="57577"/>
    <lineage>
        <taxon>Eukaryota</taxon>
        <taxon>Viridiplantae</taxon>
        <taxon>Streptophyta</taxon>
        <taxon>Embryophyta</taxon>
        <taxon>Tracheophyta</taxon>
        <taxon>Spermatophyta</taxon>
        <taxon>Magnoliopsida</taxon>
        <taxon>eudicotyledons</taxon>
        <taxon>Gunneridae</taxon>
        <taxon>Pentapetalae</taxon>
        <taxon>rosids</taxon>
        <taxon>fabids</taxon>
        <taxon>Fabales</taxon>
        <taxon>Fabaceae</taxon>
        <taxon>Papilionoideae</taxon>
        <taxon>50 kb inversion clade</taxon>
        <taxon>NPAAA clade</taxon>
        <taxon>Hologalegina</taxon>
        <taxon>IRL clade</taxon>
        <taxon>Trifolieae</taxon>
        <taxon>Trifolium</taxon>
    </lineage>
</organism>
<reference evidence="1" key="1">
    <citation type="submission" date="2023-10" db="EMBL/GenBank/DDBJ databases">
        <authorList>
            <person name="Rodriguez Cubillos JULIANA M."/>
            <person name="De Vega J."/>
        </authorList>
    </citation>
    <scope>NUCLEOTIDE SEQUENCE</scope>
</reference>
<name>A0ACB0M2U4_TRIPR</name>
<accession>A0ACB0M2U4</accession>
<keyword evidence="2" id="KW-1185">Reference proteome</keyword>
<evidence type="ECO:0000313" key="1">
    <source>
        <dbReference type="EMBL" id="CAJ2676162.1"/>
    </source>
</evidence>
<dbReference type="EMBL" id="CASHSV030000823">
    <property type="protein sequence ID" value="CAJ2676162.1"/>
    <property type="molecule type" value="Genomic_DNA"/>
</dbReference>
<protein>
    <submittedName>
        <fullName evidence="1">Uncharacterized protein</fullName>
    </submittedName>
</protein>
<dbReference type="Proteomes" id="UP001177021">
    <property type="component" value="Unassembled WGS sequence"/>
</dbReference>
<gene>
    <name evidence="1" type="ORF">MILVUS5_LOCUS38974</name>
</gene>
<comment type="caution">
    <text evidence="1">The sequence shown here is derived from an EMBL/GenBank/DDBJ whole genome shotgun (WGS) entry which is preliminary data.</text>
</comment>
<proteinExistence type="predicted"/>